<dbReference type="Proteomes" id="UP001159363">
    <property type="component" value="Chromosome 6"/>
</dbReference>
<feature type="region of interest" description="Disordered" evidence="1">
    <location>
        <begin position="453"/>
        <end position="586"/>
    </location>
</feature>
<feature type="region of interest" description="Disordered" evidence="1">
    <location>
        <begin position="71"/>
        <end position="90"/>
    </location>
</feature>
<gene>
    <name evidence="2" type="ORF">PR048_019699</name>
</gene>
<evidence type="ECO:0000313" key="2">
    <source>
        <dbReference type="EMBL" id="KAJ8879093.1"/>
    </source>
</evidence>
<proteinExistence type="predicted"/>
<keyword evidence="3" id="KW-1185">Reference proteome</keyword>
<comment type="caution">
    <text evidence="2">The sequence shown here is derived from an EMBL/GenBank/DDBJ whole genome shotgun (WGS) entry which is preliminary data.</text>
</comment>
<feature type="compositionally biased region" description="Basic and acidic residues" evidence="1">
    <location>
        <begin position="556"/>
        <end position="576"/>
    </location>
</feature>
<dbReference type="EMBL" id="JARBHB010000007">
    <property type="protein sequence ID" value="KAJ8879093.1"/>
    <property type="molecule type" value="Genomic_DNA"/>
</dbReference>
<organism evidence="2 3">
    <name type="scientific">Dryococelus australis</name>
    <dbReference type="NCBI Taxonomy" id="614101"/>
    <lineage>
        <taxon>Eukaryota</taxon>
        <taxon>Metazoa</taxon>
        <taxon>Ecdysozoa</taxon>
        <taxon>Arthropoda</taxon>
        <taxon>Hexapoda</taxon>
        <taxon>Insecta</taxon>
        <taxon>Pterygota</taxon>
        <taxon>Neoptera</taxon>
        <taxon>Polyneoptera</taxon>
        <taxon>Phasmatodea</taxon>
        <taxon>Verophasmatodea</taxon>
        <taxon>Anareolatae</taxon>
        <taxon>Phasmatidae</taxon>
        <taxon>Eurycanthinae</taxon>
        <taxon>Dryococelus</taxon>
    </lineage>
</organism>
<evidence type="ECO:0000313" key="3">
    <source>
        <dbReference type="Proteomes" id="UP001159363"/>
    </source>
</evidence>
<feature type="compositionally biased region" description="Polar residues" evidence="1">
    <location>
        <begin position="75"/>
        <end position="90"/>
    </location>
</feature>
<protein>
    <submittedName>
        <fullName evidence="2">Uncharacterized protein</fullName>
    </submittedName>
</protein>
<feature type="region of interest" description="Disordered" evidence="1">
    <location>
        <begin position="346"/>
        <end position="391"/>
    </location>
</feature>
<reference evidence="2 3" key="1">
    <citation type="submission" date="2023-02" db="EMBL/GenBank/DDBJ databases">
        <title>LHISI_Scaffold_Assembly.</title>
        <authorList>
            <person name="Stuart O.P."/>
            <person name="Cleave R."/>
            <person name="Magrath M.J.L."/>
            <person name="Mikheyev A.S."/>
        </authorList>
    </citation>
    <scope>NUCLEOTIDE SEQUENCE [LARGE SCALE GENOMIC DNA]</scope>
    <source>
        <strain evidence="2">Daus_M_001</strain>
        <tissue evidence="2">Leg muscle</tissue>
    </source>
</reference>
<accession>A0ABQ9H474</accession>
<sequence length="616" mass="68453">MEQRRNTRAGILDISEKTSQPAIAICEIPGRGYNLVCIVQRLNCVLIEVSCHLLATLYFGRLQTDLGKPVRFESSPRQVPGTNPKQYSRLPNTLYPVERRMLNGERSCWSADTHVSSTKPGSRPRTACFPRKEHEQNLYDNGNNQEFDIMNKGSQNLMPMENHLQKQFQYIKLEWRLRRSECESGELLRTTERSWSKHPLACILQTINSSPARSKAHAGFAQMMPSRATTGNSGTRVLQAPRCSRTVELTCSCKMTAGLPPKVASWELLARGLGVRRRRTKRIHTGERERNRGEDEHIVRLTYVTITGRRARRDVTPVWELGRDQGMPTDGAHSEGVERFGRLLTSSEVSTERRRKKGRGKREILEKNLPTSGIVGRKNSGAIPPGIEPGLPRREAKIETEVSFGAKISTLAHRSREMYRPAGSVAEVTHQLMVGRCAEDGGYRRGAAVATGEVGGGGSTSLRARSRRASDHAAAPSVYTAPSSRVAAAAVVGKSPTHTPGPLQSAGLQRKASAGRHPPTSLDRSGGEKATFAATPTRQGHPPSSGHSHTANKNRIRLERASQKHSSDTHKTPYDRVKRRRERKINTKASECVNVDVFTQNKRPSPKHNHIPFFRL</sequence>
<evidence type="ECO:0000256" key="1">
    <source>
        <dbReference type="SAM" id="MobiDB-lite"/>
    </source>
</evidence>
<name>A0ABQ9H474_9NEOP</name>